<sequence length="209" mass="23698">MTATIQTKHYKRSERPFAALNRAFWSKMVKAPSSYEVLQAPCGQATRKSLVKDVAKFMDTLVSNMCFVSRKITHTPTEKGSFLFTWDAIALKMGVPSYRVKQCFEYASDRGWVESSDQARERGEDGKFIFRVTTKKVTMKYFTDLGLIEKFKEAQEAAKAYLTNKAKGLGVTTQLMLTPVGILKAIWKRNAEKGSYTPDYVDKGVDIPY</sequence>
<evidence type="ECO:0008006" key="3">
    <source>
        <dbReference type="Google" id="ProtNLM"/>
    </source>
</evidence>
<dbReference type="AlphaFoldDB" id="A0A4Q5KWH6"/>
<comment type="caution">
    <text evidence="1">The sequence shown here is derived from an EMBL/GenBank/DDBJ whole genome shotgun (WGS) entry which is preliminary data.</text>
</comment>
<reference evidence="1 2" key="1">
    <citation type="submission" date="2019-02" db="EMBL/GenBank/DDBJ databases">
        <title>Genome sequences of Aliivibrio finisterrensis strains from farmed Atlantic salmon.</title>
        <authorList>
            <person name="Bowman J.P."/>
        </authorList>
    </citation>
    <scope>NUCLEOTIDE SEQUENCE [LARGE SCALE GENOMIC DNA]</scope>
    <source>
        <strain evidence="1 2">A46</strain>
    </source>
</reference>
<gene>
    <name evidence="1" type="ORF">ERW57_04180</name>
</gene>
<evidence type="ECO:0000313" key="1">
    <source>
        <dbReference type="EMBL" id="RYU53333.1"/>
    </source>
</evidence>
<dbReference type="EMBL" id="SEZK01000004">
    <property type="protein sequence ID" value="RYU53333.1"/>
    <property type="molecule type" value="Genomic_DNA"/>
</dbReference>
<dbReference type="RefSeq" id="WP_130071942.1">
    <property type="nucleotide sequence ID" value="NZ_SEZK01000004.1"/>
</dbReference>
<dbReference type="Proteomes" id="UP000294063">
    <property type="component" value="Unassembled WGS sequence"/>
</dbReference>
<organism evidence="1 2">
    <name type="scientific">Aliivibrio finisterrensis</name>
    <dbReference type="NCBI Taxonomy" id="511998"/>
    <lineage>
        <taxon>Bacteria</taxon>
        <taxon>Pseudomonadati</taxon>
        <taxon>Pseudomonadota</taxon>
        <taxon>Gammaproteobacteria</taxon>
        <taxon>Vibrionales</taxon>
        <taxon>Vibrionaceae</taxon>
        <taxon>Aliivibrio</taxon>
    </lineage>
</organism>
<evidence type="ECO:0000313" key="2">
    <source>
        <dbReference type="Proteomes" id="UP000294063"/>
    </source>
</evidence>
<accession>A0A4Q5KWH6</accession>
<protein>
    <recommendedName>
        <fullName evidence="3">Replication protein</fullName>
    </recommendedName>
</protein>
<proteinExistence type="predicted"/>
<name>A0A4Q5KWH6_9GAMM</name>